<reference evidence="2" key="1">
    <citation type="submission" date="2020-07" db="EMBL/GenBank/DDBJ databases">
        <title>Genome sequence and genetic diversity analysis of an under-domesticated orphan crop, white fonio (Digitaria exilis).</title>
        <authorList>
            <person name="Bennetzen J.L."/>
            <person name="Chen S."/>
            <person name="Ma X."/>
            <person name="Wang X."/>
            <person name="Yssel A.E.J."/>
            <person name="Chaluvadi S.R."/>
            <person name="Johnson M."/>
            <person name="Gangashetty P."/>
            <person name="Hamidou F."/>
            <person name="Sanogo M.D."/>
            <person name="Zwaenepoel A."/>
            <person name="Wallace J."/>
            <person name="Van De Peer Y."/>
            <person name="Van Deynze A."/>
        </authorList>
    </citation>
    <scope>NUCLEOTIDE SEQUENCE</scope>
    <source>
        <tissue evidence="2">Leaves</tissue>
    </source>
</reference>
<dbReference type="EMBL" id="JACEFO010000065">
    <property type="protein sequence ID" value="KAF8783644.1"/>
    <property type="molecule type" value="Genomic_DNA"/>
</dbReference>
<feature type="transmembrane region" description="Helical" evidence="1">
    <location>
        <begin position="12"/>
        <end position="31"/>
    </location>
</feature>
<protein>
    <submittedName>
        <fullName evidence="2">Uncharacterized protein</fullName>
    </submittedName>
</protein>
<keyword evidence="1" id="KW-0812">Transmembrane</keyword>
<evidence type="ECO:0000256" key="1">
    <source>
        <dbReference type="SAM" id="Phobius"/>
    </source>
</evidence>
<keyword evidence="1" id="KW-1133">Transmembrane helix</keyword>
<sequence>MGGELGRRPEELNIVGALGFLVLFWSTVVLLGGFVGLLRVKEFWVLTALSFLMAFR</sequence>
<evidence type="ECO:0000313" key="3">
    <source>
        <dbReference type="Proteomes" id="UP000636709"/>
    </source>
</evidence>
<dbReference type="Proteomes" id="UP000636709">
    <property type="component" value="Unassembled WGS sequence"/>
</dbReference>
<keyword evidence="1" id="KW-0472">Membrane</keyword>
<accession>A0A835KX92</accession>
<keyword evidence="3" id="KW-1185">Reference proteome</keyword>
<comment type="caution">
    <text evidence="2">The sequence shown here is derived from an EMBL/GenBank/DDBJ whole genome shotgun (WGS) entry which is preliminary data.</text>
</comment>
<dbReference type="OrthoDB" id="679747at2759"/>
<name>A0A835KX92_9POAL</name>
<organism evidence="2 3">
    <name type="scientific">Digitaria exilis</name>
    <dbReference type="NCBI Taxonomy" id="1010633"/>
    <lineage>
        <taxon>Eukaryota</taxon>
        <taxon>Viridiplantae</taxon>
        <taxon>Streptophyta</taxon>
        <taxon>Embryophyta</taxon>
        <taxon>Tracheophyta</taxon>
        <taxon>Spermatophyta</taxon>
        <taxon>Magnoliopsida</taxon>
        <taxon>Liliopsida</taxon>
        <taxon>Poales</taxon>
        <taxon>Poaceae</taxon>
        <taxon>PACMAD clade</taxon>
        <taxon>Panicoideae</taxon>
        <taxon>Panicodae</taxon>
        <taxon>Paniceae</taxon>
        <taxon>Anthephorinae</taxon>
        <taxon>Digitaria</taxon>
    </lineage>
</organism>
<evidence type="ECO:0000313" key="2">
    <source>
        <dbReference type="EMBL" id="KAF8783644.1"/>
    </source>
</evidence>
<dbReference type="AlphaFoldDB" id="A0A835KX92"/>
<gene>
    <name evidence="2" type="ORF">HU200_000441</name>
</gene>
<proteinExistence type="predicted"/>